<dbReference type="EMBL" id="BGZK01001109">
    <property type="protein sequence ID" value="GBP71450.1"/>
    <property type="molecule type" value="Genomic_DNA"/>
</dbReference>
<dbReference type="Proteomes" id="UP000299102">
    <property type="component" value="Unassembled WGS sequence"/>
</dbReference>
<gene>
    <name evidence="2" type="ORF">EVAR_46255_1</name>
</gene>
<evidence type="ECO:0000313" key="3">
    <source>
        <dbReference type="Proteomes" id="UP000299102"/>
    </source>
</evidence>
<evidence type="ECO:0000256" key="1">
    <source>
        <dbReference type="SAM" id="MobiDB-lite"/>
    </source>
</evidence>
<sequence>MPNDTRDELRDPQKCHEEGEGRLLLDTASRRVEDRICDEWDFISAQEGSNCKHNDFESQALVNHAEEHAHTTSAVSHAVSSLVACSLRRGVNIKYSHLTNEITRSSTRRRITSPPARRERRADAERAACAGE</sequence>
<dbReference type="AlphaFoldDB" id="A0A4C1Y7K0"/>
<accession>A0A4C1Y7K0</accession>
<keyword evidence="3" id="KW-1185">Reference proteome</keyword>
<feature type="compositionally biased region" description="Basic and acidic residues" evidence="1">
    <location>
        <begin position="116"/>
        <end position="126"/>
    </location>
</feature>
<feature type="region of interest" description="Disordered" evidence="1">
    <location>
        <begin position="103"/>
        <end position="132"/>
    </location>
</feature>
<protein>
    <submittedName>
        <fullName evidence="2">Uncharacterized protein</fullName>
    </submittedName>
</protein>
<name>A0A4C1Y7K0_EUMVA</name>
<organism evidence="2 3">
    <name type="scientific">Eumeta variegata</name>
    <name type="common">Bagworm moth</name>
    <name type="synonym">Eumeta japonica</name>
    <dbReference type="NCBI Taxonomy" id="151549"/>
    <lineage>
        <taxon>Eukaryota</taxon>
        <taxon>Metazoa</taxon>
        <taxon>Ecdysozoa</taxon>
        <taxon>Arthropoda</taxon>
        <taxon>Hexapoda</taxon>
        <taxon>Insecta</taxon>
        <taxon>Pterygota</taxon>
        <taxon>Neoptera</taxon>
        <taxon>Endopterygota</taxon>
        <taxon>Lepidoptera</taxon>
        <taxon>Glossata</taxon>
        <taxon>Ditrysia</taxon>
        <taxon>Tineoidea</taxon>
        <taxon>Psychidae</taxon>
        <taxon>Oiketicinae</taxon>
        <taxon>Eumeta</taxon>
    </lineage>
</organism>
<evidence type="ECO:0000313" key="2">
    <source>
        <dbReference type="EMBL" id="GBP71450.1"/>
    </source>
</evidence>
<reference evidence="2 3" key="1">
    <citation type="journal article" date="2019" name="Commun. Biol.">
        <title>The bagworm genome reveals a unique fibroin gene that provides high tensile strength.</title>
        <authorList>
            <person name="Kono N."/>
            <person name="Nakamura H."/>
            <person name="Ohtoshi R."/>
            <person name="Tomita M."/>
            <person name="Numata K."/>
            <person name="Arakawa K."/>
        </authorList>
    </citation>
    <scope>NUCLEOTIDE SEQUENCE [LARGE SCALE GENOMIC DNA]</scope>
</reference>
<proteinExistence type="predicted"/>
<comment type="caution">
    <text evidence="2">The sequence shown here is derived from an EMBL/GenBank/DDBJ whole genome shotgun (WGS) entry which is preliminary data.</text>
</comment>